<dbReference type="InterPro" id="IPR002220">
    <property type="entry name" value="DapA-like"/>
</dbReference>
<name>A0ABU1BDZ7_PSEHA</name>
<evidence type="ECO:0000256" key="7">
    <source>
        <dbReference type="ARBA" id="ARBA00023239"/>
    </source>
</evidence>
<keyword evidence="13" id="KW-1185">Reference proteome</keyword>
<dbReference type="EC" id="4.3.3.7" evidence="3 10"/>
<keyword evidence="5" id="KW-0220">Diaminopimelate biosynthesis</keyword>
<dbReference type="InterPro" id="IPR013785">
    <property type="entry name" value="Aldolase_TIM"/>
</dbReference>
<proteinExistence type="inferred from homology"/>
<dbReference type="InterPro" id="IPR005263">
    <property type="entry name" value="DapA"/>
</dbReference>
<dbReference type="InterPro" id="IPR020624">
    <property type="entry name" value="Schiff_base-form_aldolases_CS"/>
</dbReference>
<reference evidence="12 13" key="1">
    <citation type="submission" date="2023-08" db="EMBL/GenBank/DDBJ databases">
        <title>Pseudoalteromonas haloplanktis LL1 genome.</title>
        <authorList>
            <person name="Wu S."/>
        </authorList>
    </citation>
    <scope>NUCLEOTIDE SEQUENCE [LARGE SCALE GENOMIC DNA]</scope>
    <source>
        <strain evidence="12 13">LL1</strain>
    </source>
</reference>
<evidence type="ECO:0000256" key="8">
    <source>
        <dbReference type="ARBA" id="ARBA00023270"/>
    </source>
</evidence>
<dbReference type="EMBL" id="JAVIFY010000005">
    <property type="protein sequence ID" value="MDQ9091754.1"/>
    <property type="molecule type" value="Genomic_DNA"/>
</dbReference>
<evidence type="ECO:0000256" key="5">
    <source>
        <dbReference type="ARBA" id="ARBA00022915"/>
    </source>
</evidence>
<dbReference type="SUPFAM" id="SSF51569">
    <property type="entry name" value="Aldolase"/>
    <property type="match status" value="1"/>
</dbReference>
<evidence type="ECO:0000256" key="3">
    <source>
        <dbReference type="ARBA" id="ARBA00012086"/>
    </source>
</evidence>
<evidence type="ECO:0000256" key="6">
    <source>
        <dbReference type="ARBA" id="ARBA00023154"/>
    </source>
</evidence>
<keyword evidence="6" id="KW-0457">Lysine biosynthesis</keyword>
<evidence type="ECO:0000256" key="10">
    <source>
        <dbReference type="NCBIfam" id="TIGR00674"/>
    </source>
</evidence>
<dbReference type="RefSeq" id="WP_309038898.1">
    <property type="nucleotide sequence ID" value="NZ_JAVIFY010000005.1"/>
</dbReference>
<dbReference type="GO" id="GO:0008840">
    <property type="term" value="F:4-hydroxy-tetrahydrodipicolinate synthase activity"/>
    <property type="evidence" value="ECO:0007669"/>
    <property type="project" value="UniProtKB-EC"/>
</dbReference>
<evidence type="ECO:0000256" key="4">
    <source>
        <dbReference type="ARBA" id="ARBA00022605"/>
    </source>
</evidence>
<evidence type="ECO:0000256" key="2">
    <source>
        <dbReference type="ARBA" id="ARBA00005120"/>
    </source>
</evidence>
<evidence type="ECO:0000256" key="9">
    <source>
        <dbReference type="ARBA" id="ARBA00047836"/>
    </source>
</evidence>
<dbReference type="Proteomes" id="UP001226574">
    <property type="component" value="Unassembled WGS sequence"/>
</dbReference>
<dbReference type="PANTHER" id="PTHR12128:SF15">
    <property type="entry name" value="4-HYDROXY-TETRAHYDRODIPICOLINATE SYNTHASE 1, CHLOROPLASTIC"/>
    <property type="match status" value="1"/>
</dbReference>
<dbReference type="CDD" id="cd00950">
    <property type="entry name" value="DHDPS"/>
    <property type="match status" value="1"/>
</dbReference>
<evidence type="ECO:0000313" key="12">
    <source>
        <dbReference type="EMBL" id="MDQ9091754.1"/>
    </source>
</evidence>
<evidence type="ECO:0000256" key="11">
    <source>
        <dbReference type="PIRNR" id="PIRNR001365"/>
    </source>
</evidence>
<gene>
    <name evidence="12" type="primary">dapA</name>
    <name evidence="12" type="ORF">RC083_09135</name>
</gene>
<dbReference type="PROSITE" id="PS00665">
    <property type="entry name" value="DHDPS_1"/>
    <property type="match status" value="1"/>
</dbReference>
<evidence type="ECO:0000313" key="13">
    <source>
        <dbReference type="Proteomes" id="UP001226574"/>
    </source>
</evidence>
<keyword evidence="4" id="KW-0028">Amino-acid biosynthesis</keyword>
<comment type="similarity">
    <text evidence="11">Belongs to the DapA family.</text>
</comment>
<dbReference type="SMART" id="SM01130">
    <property type="entry name" value="DHDPS"/>
    <property type="match status" value="1"/>
</dbReference>
<comment type="caution">
    <text evidence="12">The sequence shown here is derived from an EMBL/GenBank/DDBJ whole genome shotgun (WGS) entry which is preliminary data.</text>
</comment>
<dbReference type="Gene3D" id="3.20.20.70">
    <property type="entry name" value="Aldolase class I"/>
    <property type="match status" value="1"/>
</dbReference>
<organism evidence="12 13">
    <name type="scientific">Pseudoalteromonas haloplanktis</name>
    <name type="common">Alteromonas haloplanktis</name>
    <dbReference type="NCBI Taxonomy" id="228"/>
    <lineage>
        <taxon>Bacteria</taxon>
        <taxon>Pseudomonadati</taxon>
        <taxon>Pseudomonadota</taxon>
        <taxon>Gammaproteobacteria</taxon>
        <taxon>Alteromonadales</taxon>
        <taxon>Pseudoalteromonadaceae</taxon>
        <taxon>Pseudoalteromonas</taxon>
    </lineage>
</organism>
<dbReference type="PIRSF" id="PIRSF001365">
    <property type="entry name" value="DHDPS"/>
    <property type="match status" value="1"/>
</dbReference>
<dbReference type="PRINTS" id="PR00146">
    <property type="entry name" value="DHPICSNTHASE"/>
</dbReference>
<keyword evidence="7 11" id="KW-0456">Lyase</keyword>
<comment type="function">
    <text evidence="1">Catalyzes the condensation of (S)-aspartate-beta-semialdehyde [(S)-ASA] and pyruvate to 4-hydroxy-tetrahydrodipicolinate (HTPA).</text>
</comment>
<dbReference type="PANTHER" id="PTHR12128">
    <property type="entry name" value="DIHYDRODIPICOLINATE SYNTHASE"/>
    <property type="match status" value="1"/>
</dbReference>
<protein>
    <recommendedName>
        <fullName evidence="3 10">4-hydroxy-tetrahydrodipicolinate synthase</fullName>
        <ecNumber evidence="3 10">4.3.3.7</ecNumber>
    </recommendedName>
</protein>
<accession>A0ABU1BDZ7</accession>
<dbReference type="NCBIfam" id="TIGR00674">
    <property type="entry name" value="dapA"/>
    <property type="match status" value="1"/>
</dbReference>
<evidence type="ECO:0000256" key="1">
    <source>
        <dbReference type="ARBA" id="ARBA00003294"/>
    </source>
</evidence>
<sequence>MRTLEQIKQASLITAIKTPYLTSGEIDLATYDFLVEQQIAAGVDGIVVGGTTGEGQLMNWEEHLMLIAHSVNKYSDKLIIVGNTGSNNTREAIKATEYGFASGMDAALQINPYYGRTSIAGVKEHFKRVLAIGPAFIYNVAGRTGQDLTPDIIEPLAQHENFIGVKECGGNERINHYEQQGIACWSGNDDEAHDARHTYKAHGVISVTSNLIPGLFRQLMDTKNDELNSSLQPLMNWLFCEPNPIAINTALMMTGAVKPVFRLPYVPLNAQQQALGVTLINEREEHEIIGQHATELVDQEVILL</sequence>
<dbReference type="Pfam" id="PF00701">
    <property type="entry name" value="DHDPS"/>
    <property type="match status" value="1"/>
</dbReference>
<comment type="catalytic activity">
    <reaction evidence="9">
        <text>L-aspartate 4-semialdehyde + pyruvate = (2S,4S)-4-hydroxy-2,3,4,5-tetrahydrodipicolinate + H2O + H(+)</text>
        <dbReference type="Rhea" id="RHEA:34171"/>
        <dbReference type="ChEBI" id="CHEBI:15361"/>
        <dbReference type="ChEBI" id="CHEBI:15377"/>
        <dbReference type="ChEBI" id="CHEBI:15378"/>
        <dbReference type="ChEBI" id="CHEBI:67139"/>
        <dbReference type="ChEBI" id="CHEBI:537519"/>
        <dbReference type="EC" id="4.3.3.7"/>
    </reaction>
</comment>
<comment type="pathway">
    <text evidence="2">Amino-acid biosynthesis; L-lysine biosynthesis via DAP pathway; (S)-tetrahydrodipicolinate from L-aspartate: step 3/4.</text>
</comment>
<keyword evidence="8" id="KW-0704">Schiff base</keyword>